<evidence type="ECO:0000256" key="4">
    <source>
        <dbReference type="ARBA" id="ARBA00022737"/>
    </source>
</evidence>
<evidence type="ECO:0000256" key="7">
    <source>
        <dbReference type="SAM" id="MobiDB-lite"/>
    </source>
</evidence>
<dbReference type="InterPro" id="IPR000010">
    <property type="entry name" value="Cystatin_dom"/>
</dbReference>
<feature type="signal peptide" evidence="8">
    <location>
        <begin position="1"/>
        <end position="40"/>
    </location>
</feature>
<dbReference type="CTD" id="26998"/>
<protein>
    <submittedName>
        <fullName evidence="11">Fetuin-B isoform X1</fullName>
    </submittedName>
</protein>
<dbReference type="Proteomes" id="UP000886700">
    <property type="component" value="Unplaced"/>
</dbReference>
<dbReference type="PANTHER" id="PTHR13814">
    <property type="entry name" value="FETUIN"/>
    <property type="match status" value="1"/>
</dbReference>
<evidence type="ECO:0000256" key="2">
    <source>
        <dbReference type="ARBA" id="ARBA00022525"/>
    </source>
</evidence>
<dbReference type="AlphaFoldDB" id="A0A1U7QP51"/>
<dbReference type="OrthoDB" id="9941887at2759"/>
<keyword evidence="6" id="KW-0325">Glycoprotein</keyword>
<dbReference type="GO" id="GO:0004869">
    <property type="term" value="F:cysteine-type endopeptidase inhibitor activity"/>
    <property type="evidence" value="ECO:0007669"/>
    <property type="project" value="InterPro"/>
</dbReference>
<keyword evidence="2" id="KW-0964">Secreted</keyword>
<dbReference type="SUPFAM" id="SSF54403">
    <property type="entry name" value="Cystatin/monellin"/>
    <property type="match status" value="2"/>
</dbReference>
<keyword evidence="3 8" id="KW-0732">Signal</keyword>
<dbReference type="InterPro" id="IPR001363">
    <property type="entry name" value="Prot_inh_fetuin_CS"/>
</dbReference>
<evidence type="ECO:0000256" key="5">
    <source>
        <dbReference type="ARBA" id="ARBA00023157"/>
    </source>
</evidence>
<reference evidence="11" key="1">
    <citation type="submission" date="2025-08" db="UniProtKB">
        <authorList>
            <consortium name="RefSeq"/>
        </authorList>
    </citation>
    <scope>IDENTIFICATION</scope>
    <source>
        <tissue evidence="11">Liver</tissue>
    </source>
</reference>
<feature type="compositionally biased region" description="Polar residues" evidence="7">
    <location>
        <begin position="320"/>
        <end position="331"/>
    </location>
</feature>
<dbReference type="GeneID" id="101825054"/>
<evidence type="ECO:0000256" key="8">
    <source>
        <dbReference type="SAM" id="SignalP"/>
    </source>
</evidence>
<keyword evidence="10" id="KW-1185">Reference proteome</keyword>
<dbReference type="SMART" id="SM00043">
    <property type="entry name" value="CY"/>
    <property type="match status" value="2"/>
</dbReference>
<dbReference type="InterPro" id="IPR050735">
    <property type="entry name" value="Kininogen_Fetuin_HRG"/>
</dbReference>
<organism evidence="10 11">
    <name type="scientific">Mesocricetus auratus</name>
    <name type="common">Golden hamster</name>
    <dbReference type="NCBI Taxonomy" id="10036"/>
    <lineage>
        <taxon>Eukaryota</taxon>
        <taxon>Metazoa</taxon>
        <taxon>Chordata</taxon>
        <taxon>Craniata</taxon>
        <taxon>Vertebrata</taxon>
        <taxon>Euteleostomi</taxon>
        <taxon>Mammalia</taxon>
        <taxon>Eutheria</taxon>
        <taxon>Euarchontoglires</taxon>
        <taxon>Glires</taxon>
        <taxon>Rodentia</taxon>
        <taxon>Myomorpha</taxon>
        <taxon>Muroidea</taxon>
        <taxon>Cricetidae</taxon>
        <taxon>Cricetinae</taxon>
        <taxon>Mesocricetus</taxon>
    </lineage>
</organism>
<dbReference type="GO" id="GO:0005615">
    <property type="term" value="C:extracellular space"/>
    <property type="evidence" value="ECO:0007669"/>
    <property type="project" value="InterPro"/>
</dbReference>
<dbReference type="GO" id="GO:0060255">
    <property type="term" value="P:regulation of macromolecule metabolic process"/>
    <property type="evidence" value="ECO:0007669"/>
    <property type="project" value="UniProtKB-ARBA"/>
</dbReference>
<sequence>MISDAGAMISTFDRFGSQAYSRMALLKLLVFCTLAACCVARSPPGPPLPPAPPLTGSLLLDALSCNDSQVLAVAGFALQNINRDQKDGYVLSLSRVHDAREHYQEDMGSLFYLTLDVSETGCHVLSKKAQKGCGPRILHESVYGQCKAMFHINKPRRVLYLLAYNCTLRPVSQRKIHFICPDCPGPVDLSSPSVLEAATESLAKYNSENPSKQYSLVKVTRATSQWVVGPAYFVDYLIKESPCTESQASCSLQPSDSSPVGICHGSLVQIPAIKASGVVKEKRISVTCEFFESQAQVPGGDNPAATQEPKKLPTVDEVPQKNTAPTSSPSKTAPRGSIQHLPSLDVEKPEDSKETSPSPVEAFPVQLDLTTNPQGDKLDVSFLYLGPEEKKLVVLPFPGKAGRSTECPGPAEGTNPLILPP</sequence>
<dbReference type="KEGG" id="maua:101825054"/>
<evidence type="ECO:0000256" key="6">
    <source>
        <dbReference type="ARBA" id="ARBA00023180"/>
    </source>
</evidence>
<keyword evidence="4" id="KW-0677">Repeat</keyword>
<dbReference type="PROSITE" id="PS01254">
    <property type="entry name" value="FETUIN_1"/>
    <property type="match status" value="1"/>
</dbReference>
<gene>
    <name evidence="11" type="primary">Fetub</name>
</gene>
<dbReference type="PROSITE" id="PS51530">
    <property type="entry name" value="CYSTATIN_FETUIN_B"/>
    <property type="match status" value="2"/>
</dbReference>
<evidence type="ECO:0000313" key="11">
    <source>
        <dbReference type="RefSeq" id="XP_005071670.2"/>
    </source>
</evidence>
<dbReference type="STRING" id="10036.ENSMAUP00000006234"/>
<dbReference type="eggNOG" id="ENOG502S28K">
    <property type="taxonomic scope" value="Eukaryota"/>
</dbReference>
<feature type="chain" id="PRO_5010545464" evidence="8">
    <location>
        <begin position="41"/>
        <end position="421"/>
    </location>
</feature>
<feature type="region of interest" description="Disordered" evidence="7">
    <location>
        <begin position="295"/>
        <end position="374"/>
    </location>
</feature>
<evidence type="ECO:0000313" key="10">
    <source>
        <dbReference type="Proteomes" id="UP000886700"/>
    </source>
</evidence>
<dbReference type="Pfam" id="PF00031">
    <property type="entry name" value="Cystatin"/>
    <property type="match status" value="2"/>
</dbReference>
<proteinExistence type="predicted"/>
<dbReference type="CDD" id="cd00042">
    <property type="entry name" value="CY"/>
    <property type="match status" value="2"/>
</dbReference>
<feature type="compositionally biased region" description="Basic and acidic residues" evidence="7">
    <location>
        <begin position="345"/>
        <end position="354"/>
    </location>
</feature>
<dbReference type="Gene3D" id="3.10.450.10">
    <property type="match status" value="2"/>
</dbReference>
<name>A0A1U7QP51_MESAU</name>
<accession>A0A1U7QP51</accession>
<evidence type="ECO:0000256" key="1">
    <source>
        <dbReference type="ARBA" id="ARBA00004613"/>
    </source>
</evidence>
<evidence type="ECO:0000256" key="3">
    <source>
        <dbReference type="ARBA" id="ARBA00022729"/>
    </source>
</evidence>
<dbReference type="GO" id="GO:0007339">
    <property type="term" value="P:binding of sperm to zona pellucida"/>
    <property type="evidence" value="ECO:0007669"/>
    <property type="project" value="TreeGrafter"/>
</dbReference>
<feature type="domain" description="Cystatin fetuin-B-type" evidence="9">
    <location>
        <begin position="178"/>
        <end position="289"/>
    </location>
</feature>
<feature type="domain" description="Cystatin fetuin-B-type" evidence="9">
    <location>
        <begin position="54"/>
        <end position="167"/>
    </location>
</feature>
<feature type="region of interest" description="Disordered" evidence="7">
    <location>
        <begin position="400"/>
        <end position="421"/>
    </location>
</feature>
<comment type="subcellular location">
    <subcellularLocation>
        <location evidence="1">Secreted</location>
    </subcellularLocation>
</comment>
<dbReference type="GO" id="GO:0008191">
    <property type="term" value="F:metalloendopeptidase inhibitor activity"/>
    <property type="evidence" value="ECO:0007669"/>
    <property type="project" value="TreeGrafter"/>
</dbReference>
<evidence type="ECO:0000259" key="9">
    <source>
        <dbReference type="PROSITE" id="PS51530"/>
    </source>
</evidence>
<dbReference type="PANTHER" id="PTHR13814:SF10">
    <property type="entry name" value="FETUIN-B"/>
    <property type="match status" value="1"/>
</dbReference>
<keyword evidence="5" id="KW-1015">Disulfide bond</keyword>
<dbReference type="InterPro" id="IPR025764">
    <property type="entry name" value="Cystatin_Fetuin_B"/>
</dbReference>
<dbReference type="FunFam" id="3.10.450.10:FF:000005">
    <property type="entry name" value="Histidine-rich glycoprotein"/>
    <property type="match status" value="1"/>
</dbReference>
<dbReference type="RefSeq" id="XP_005071670.2">
    <property type="nucleotide sequence ID" value="XM_005071613.4"/>
</dbReference>
<dbReference type="InterPro" id="IPR046350">
    <property type="entry name" value="Cystatin_sf"/>
</dbReference>